<dbReference type="InterPro" id="IPR011034">
    <property type="entry name" value="Formyl_transferase-like_C_sf"/>
</dbReference>
<protein>
    <submittedName>
        <fullName evidence="4">Hydrogenase maturation protein</fullName>
    </submittedName>
</protein>
<feature type="domain" description="Formyl transferase N-terminal" evidence="2">
    <location>
        <begin position="101"/>
        <end position="202"/>
    </location>
</feature>
<feature type="region of interest" description="Disordered" evidence="1">
    <location>
        <begin position="217"/>
        <end position="261"/>
    </location>
</feature>
<dbReference type="CDD" id="cd06558">
    <property type="entry name" value="crotonase-like"/>
    <property type="match status" value="1"/>
</dbReference>
<keyword evidence="5" id="KW-1185">Reference proteome</keyword>
<name>A0A5N8V7T7_9ACTN</name>
<sequence>MSRNHSFRFFPMPDRRPTRPCQARACFQVTSPPVSAVERLGNPDHRSRRGRPRPHLALREAVVHILLVADAFNSLTQRVHAELRDRGHTVAVELALPGRSLSEAVRRHAPQLVLAPMLRTAIPREVWSAHTCLIVHPGPVGDRGPSSLDWAIHEGAGRWGVTVLQAEEEMDAGDVWASVACPLPAVGKSDLYRNEIADAALAAVLLAVDRFVSGTHVPLRQQPPDGDGPSGAAPASGAAPVSPSGAAPASPAGAAPASEAEAFPTGRAASVPASAAAALPGLPAAMVVPPCTRPYLDQSVRRIDWCADDTATVVRKLRAADSRPGVLDVLLGGEWYLHGGHPEAGLRGRPGELLATRAGALCRATTDGAVWIPELRPRRRPGGPRTFRLPATLALGDRLPALPEVPAPPLSYPRAHRGTWTDIRYREDGETGFLSFSFPGGAMSTGQCRRLLAAYREVCERPTTVLVLGGQRDFFSNGIHLNVIEAAADPAAESWANINAIDDLVEAVLGTTDRLVVAAVAGNAAAGGVMLALAADEVWCRSGAVLNPHYRLMGLYGSEYWTYTLPRRVGSATAERIMSEALPMSAVGARRVGLVDRVVECAPEDFPARVGALATRLASLRGTGARVVAKKAEAERRRSVAPLAGFRERELARMRETFEDPEAPYHALRRTFVRKDGPLRA</sequence>
<dbReference type="CDD" id="cd08701">
    <property type="entry name" value="FMT_C_HypX"/>
    <property type="match status" value="1"/>
</dbReference>
<dbReference type="EMBL" id="VJZD01000021">
    <property type="protein sequence ID" value="MPY31227.1"/>
    <property type="molecule type" value="Genomic_DNA"/>
</dbReference>
<dbReference type="InterPro" id="IPR036477">
    <property type="entry name" value="Formyl_transf_N_sf"/>
</dbReference>
<proteinExistence type="predicted"/>
<dbReference type="Pfam" id="PF00378">
    <property type="entry name" value="ECH_1"/>
    <property type="match status" value="1"/>
</dbReference>
<dbReference type="SUPFAM" id="SSF50486">
    <property type="entry name" value="FMT C-terminal domain-like"/>
    <property type="match status" value="1"/>
</dbReference>
<evidence type="ECO:0000259" key="3">
    <source>
        <dbReference type="Pfam" id="PF02911"/>
    </source>
</evidence>
<dbReference type="Gene3D" id="3.40.50.12230">
    <property type="match status" value="1"/>
</dbReference>
<accession>A0A5N8V7T7</accession>
<evidence type="ECO:0000313" key="4">
    <source>
        <dbReference type="EMBL" id="MPY31227.1"/>
    </source>
</evidence>
<dbReference type="Gene3D" id="3.90.226.10">
    <property type="entry name" value="2-enoyl-CoA Hydratase, Chain A, domain 1"/>
    <property type="match status" value="1"/>
</dbReference>
<dbReference type="PANTHER" id="PTHR43388:SF1">
    <property type="entry name" value="HYDROGENASE MATURATION FACTOR HOXX"/>
    <property type="match status" value="1"/>
</dbReference>
<dbReference type="AlphaFoldDB" id="A0A5N8V7T7"/>
<dbReference type="Proteomes" id="UP000325849">
    <property type="component" value="Unassembled WGS sequence"/>
</dbReference>
<dbReference type="SUPFAM" id="SSF53328">
    <property type="entry name" value="Formyltransferase"/>
    <property type="match status" value="1"/>
</dbReference>
<dbReference type="Pfam" id="PF00551">
    <property type="entry name" value="Formyl_trans_N"/>
    <property type="match status" value="1"/>
</dbReference>
<dbReference type="OrthoDB" id="580992at2"/>
<gene>
    <name evidence="4" type="ORF">FNH09_07875</name>
</gene>
<evidence type="ECO:0000313" key="5">
    <source>
        <dbReference type="Proteomes" id="UP000325849"/>
    </source>
</evidence>
<dbReference type="InterPro" id="IPR005793">
    <property type="entry name" value="Formyl_trans_C"/>
</dbReference>
<reference evidence="4 5" key="1">
    <citation type="submission" date="2019-07" db="EMBL/GenBank/DDBJ databases">
        <title>New species of Amycolatopsis and Streptomyces.</title>
        <authorList>
            <person name="Duangmal K."/>
            <person name="Teo W.F.A."/>
            <person name="Lipun K."/>
        </authorList>
    </citation>
    <scope>NUCLEOTIDE SEQUENCE [LARGE SCALE GENOMIC DNA]</scope>
    <source>
        <strain evidence="4 5">NBRC 109810</strain>
    </source>
</reference>
<evidence type="ECO:0000259" key="2">
    <source>
        <dbReference type="Pfam" id="PF00551"/>
    </source>
</evidence>
<organism evidence="4 5">
    <name type="scientific">Streptomyces adustus</name>
    <dbReference type="NCBI Taxonomy" id="1609272"/>
    <lineage>
        <taxon>Bacteria</taxon>
        <taxon>Bacillati</taxon>
        <taxon>Actinomycetota</taxon>
        <taxon>Actinomycetes</taxon>
        <taxon>Kitasatosporales</taxon>
        <taxon>Streptomycetaceae</taxon>
        <taxon>Streptomyces</taxon>
    </lineage>
</organism>
<dbReference type="CDD" id="cd08650">
    <property type="entry name" value="FMT_core_HypX_N"/>
    <property type="match status" value="1"/>
</dbReference>
<dbReference type="Pfam" id="PF02911">
    <property type="entry name" value="Formyl_trans_C"/>
    <property type="match status" value="1"/>
</dbReference>
<feature type="compositionally biased region" description="Low complexity" evidence="1">
    <location>
        <begin position="223"/>
        <end position="261"/>
    </location>
</feature>
<dbReference type="InterPro" id="IPR047180">
    <property type="entry name" value="HoxX-like"/>
</dbReference>
<feature type="domain" description="Formyl transferase C-terminal" evidence="3">
    <location>
        <begin position="298"/>
        <end position="378"/>
    </location>
</feature>
<comment type="caution">
    <text evidence="4">The sequence shown here is derived from an EMBL/GenBank/DDBJ whole genome shotgun (WGS) entry which is preliminary data.</text>
</comment>
<evidence type="ECO:0000256" key="1">
    <source>
        <dbReference type="SAM" id="MobiDB-lite"/>
    </source>
</evidence>
<dbReference type="InterPro" id="IPR002376">
    <property type="entry name" value="Formyl_transf_N"/>
</dbReference>
<dbReference type="SUPFAM" id="SSF52096">
    <property type="entry name" value="ClpP/crotonase"/>
    <property type="match status" value="1"/>
</dbReference>
<dbReference type="GO" id="GO:0003824">
    <property type="term" value="F:catalytic activity"/>
    <property type="evidence" value="ECO:0007669"/>
    <property type="project" value="InterPro"/>
</dbReference>
<dbReference type="InterPro" id="IPR001753">
    <property type="entry name" value="Enoyl-CoA_hydra/iso"/>
</dbReference>
<dbReference type="PANTHER" id="PTHR43388">
    <property type="entry name" value="HYDROGENASE MATURATION FACTOR HOXX"/>
    <property type="match status" value="1"/>
</dbReference>
<dbReference type="InterPro" id="IPR029045">
    <property type="entry name" value="ClpP/crotonase-like_dom_sf"/>
</dbReference>